<evidence type="ECO:0000313" key="2">
    <source>
        <dbReference type="Proteomes" id="UP000537592"/>
    </source>
</evidence>
<accession>A0A7W5Z7V0</accession>
<evidence type="ECO:0000313" key="1">
    <source>
        <dbReference type="EMBL" id="MBB3811455.1"/>
    </source>
</evidence>
<gene>
    <name evidence="1" type="ORF">FHS81_003570</name>
</gene>
<dbReference type="EMBL" id="JACICC010000020">
    <property type="protein sequence ID" value="MBB3811455.1"/>
    <property type="molecule type" value="Genomic_DNA"/>
</dbReference>
<organism evidence="1 2">
    <name type="scientific">Pseudochelatococcus contaminans</name>
    <dbReference type="NCBI Taxonomy" id="1538103"/>
    <lineage>
        <taxon>Bacteria</taxon>
        <taxon>Pseudomonadati</taxon>
        <taxon>Pseudomonadota</taxon>
        <taxon>Alphaproteobacteria</taxon>
        <taxon>Hyphomicrobiales</taxon>
        <taxon>Chelatococcaceae</taxon>
        <taxon>Pseudochelatococcus</taxon>
    </lineage>
</organism>
<dbReference type="AlphaFoldDB" id="A0A7W5Z7V0"/>
<keyword evidence="2" id="KW-1185">Reference proteome</keyword>
<comment type="caution">
    <text evidence="1">The sequence shown here is derived from an EMBL/GenBank/DDBJ whole genome shotgun (WGS) entry which is preliminary data.</text>
</comment>
<proteinExistence type="predicted"/>
<dbReference type="Proteomes" id="UP000537592">
    <property type="component" value="Unassembled WGS sequence"/>
</dbReference>
<sequence>MIFAKSDAFKLANENVQSMVNARPVLHDPSIANRSIDANLSSNTNINVYGADRPVEVAGLVEQTQGRTNQNIVRNFASAVR</sequence>
<name>A0A7W5Z7V0_9HYPH</name>
<protein>
    <submittedName>
        <fullName evidence="1">Uncharacterized protein</fullName>
    </submittedName>
</protein>
<reference evidence="1 2" key="1">
    <citation type="submission" date="2020-08" db="EMBL/GenBank/DDBJ databases">
        <title>Genomic Encyclopedia of Type Strains, Phase IV (KMG-IV): sequencing the most valuable type-strain genomes for metagenomic binning, comparative biology and taxonomic classification.</title>
        <authorList>
            <person name="Goeker M."/>
        </authorList>
    </citation>
    <scope>NUCLEOTIDE SEQUENCE [LARGE SCALE GENOMIC DNA]</scope>
    <source>
        <strain evidence="1 2">DSM 28760</strain>
    </source>
</reference>